<dbReference type="EMBL" id="JH711576">
    <property type="protein sequence ID" value="EIW83365.1"/>
    <property type="molecule type" value="Genomic_DNA"/>
</dbReference>
<dbReference type="RefSeq" id="XP_007767147.1">
    <property type="nucleotide sequence ID" value="XM_007768957.1"/>
</dbReference>
<dbReference type="AlphaFoldDB" id="A0A5M3MXA5"/>
<feature type="region of interest" description="Disordered" evidence="1">
    <location>
        <begin position="1"/>
        <end position="82"/>
    </location>
</feature>
<reference evidence="3" key="1">
    <citation type="journal article" date="2012" name="Science">
        <title>The Paleozoic origin of enzymatic lignin decomposition reconstructed from 31 fungal genomes.</title>
        <authorList>
            <person name="Floudas D."/>
            <person name="Binder M."/>
            <person name="Riley R."/>
            <person name="Barry K."/>
            <person name="Blanchette R.A."/>
            <person name="Henrissat B."/>
            <person name="Martinez A.T."/>
            <person name="Otillar R."/>
            <person name="Spatafora J.W."/>
            <person name="Yadav J.S."/>
            <person name="Aerts A."/>
            <person name="Benoit I."/>
            <person name="Boyd A."/>
            <person name="Carlson A."/>
            <person name="Copeland A."/>
            <person name="Coutinho P.M."/>
            <person name="de Vries R.P."/>
            <person name="Ferreira P."/>
            <person name="Findley K."/>
            <person name="Foster B."/>
            <person name="Gaskell J."/>
            <person name="Glotzer D."/>
            <person name="Gorecki P."/>
            <person name="Heitman J."/>
            <person name="Hesse C."/>
            <person name="Hori C."/>
            <person name="Igarashi K."/>
            <person name="Jurgens J.A."/>
            <person name="Kallen N."/>
            <person name="Kersten P."/>
            <person name="Kohler A."/>
            <person name="Kuees U."/>
            <person name="Kumar T.K.A."/>
            <person name="Kuo A."/>
            <person name="LaButti K."/>
            <person name="Larrondo L.F."/>
            <person name="Lindquist E."/>
            <person name="Ling A."/>
            <person name="Lombard V."/>
            <person name="Lucas S."/>
            <person name="Lundell T."/>
            <person name="Martin R."/>
            <person name="McLaughlin D.J."/>
            <person name="Morgenstern I."/>
            <person name="Morin E."/>
            <person name="Murat C."/>
            <person name="Nagy L.G."/>
            <person name="Nolan M."/>
            <person name="Ohm R.A."/>
            <person name="Patyshakuliyeva A."/>
            <person name="Rokas A."/>
            <person name="Ruiz-Duenas F.J."/>
            <person name="Sabat G."/>
            <person name="Salamov A."/>
            <person name="Samejima M."/>
            <person name="Schmutz J."/>
            <person name="Slot J.C."/>
            <person name="St John F."/>
            <person name="Stenlid J."/>
            <person name="Sun H."/>
            <person name="Sun S."/>
            <person name="Syed K."/>
            <person name="Tsang A."/>
            <person name="Wiebenga A."/>
            <person name="Young D."/>
            <person name="Pisabarro A."/>
            <person name="Eastwood D.C."/>
            <person name="Martin F."/>
            <person name="Cullen D."/>
            <person name="Grigoriev I.V."/>
            <person name="Hibbett D.S."/>
        </authorList>
    </citation>
    <scope>NUCLEOTIDE SEQUENCE [LARGE SCALE GENOMIC DNA]</scope>
    <source>
        <strain evidence="3">RWD-64-598 SS2</strain>
    </source>
</reference>
<accession>A0A5M3MXA5</accession>
<organism evidence="2 3">
    <name type="scientific">Coniophora puteana (strain RWD-64-598)</name>
    <name type="common">Brown rot fungus</name>
    <dbReference type="NCBI Taxonomy" id="741705"/>
    <lineage>
        <taxon>Eukaryota</taxon>
        <taxon>Fungi</taxon>
        <taxon>Dikarya</taxon>
        <taxon>Basidiomycota</taxon>
        <taxon>Agaricomycotina</taxon>
        <taxon>Agaricomycetes</taxon>
        <taxon>Agaricomycetidae</taxon>
        <taxon>Boletales</taxon>
        <taxon>Coniophorineae</taxon>
        <taxon>Coniophoraceae</taxon>
        <taxon>Coniophora</taxon>
    </lineage>
</organism>
<sequence length="152" mass="16535">MPLFSAYHEEPPRTSNTFDQPPQRSRSIFSRNRSNSPPASNRSSVTNGSSTRNGGLFGSLRSRSSDSSIEQTKRNMSRDPTIAAARMKVADAEAAERAADKALVEARSAVKSAREHIKVLENEVLEDARRAKAKQAEAKNVSKSAKGLGRHG</sequence>
<dbReference type="Proteomes" id="UP000053558">
    <property type="component" value="Unassembled WGS sequence"/>
</dbReference>
<evidence type="ECO:0000313" key="2">
    <source>
        <dbReference type="EMBL" id="EIW83365.1"/>
    </source>
</evidence>
<evidence type="ECO:0000256" key="1">
    <source>
        <dbReference type="SAM" id="MobiDB-lite"/>
    </source>
</evidence>
<comment type="caution">
    <text evidence="2">The sequence shown here is derived from an EMBL/GenBank/DDBJ whole genome shotgun (WGS) entry which is preliminary data.</text>
</comment>
<feature type="compositionally biased region" description="Polar residues" evidence="1">
    <location>
        <begin position="13"/>
        <end position="23"/>
    </location>
</feature>
<keyword evidence="3" id="KW-1185">Reference proteome</keyword>
<name>A0A5M3MXA5_CONPW</name>
<dbReference type="OMA" id="HSLFHRN"/>
<feature type="region of interest" description="Disordered" evidence="1">
    <location>
        <begin position="131"/>
        <end position="152"/>
    </location>
</feature>
<dbReference type="GeneID" id="19202993"/>
<proteinExistence type="predicted"/>
<protein>
    <submittedName>
        <fullName evidence="2">Uncharacterized protein</fullName>
    </submittedName>
</protein>
<dbReference type="KEGG" id="cput:CONPUDRAFT_152396"/>
<gene>
    <name evidence="2" type="ORF">CONPUDRAFT_152396</name>
</gene>
<evidence type="ECO:0000313" key="3">
    <source>
        <dbReference type="Proteomes" id="UP000053558"/>
    </source>
</evidence>
<feature type="compositionally biased region" description="Low complexity" evidence="1">
    <location>
        <begin position="24"/>
        <end position="44"/>
    </location>
</feature>
<feature type="compositionally biased region" description="Low complexity" evidence="1">
    <location>
        <begin position="59"/>
        <end position="68"/>
    </location>
</feature>